<dbReference type="STRING" id="1797516.A3D26_02840"/>
<dbReference type="SUPFAM" id="SSF56420">
    <property type="entry name" value="Peptide deformylase"/>
    <property type="match status" value="1"/>
</dbReference>
<comment type="similarity">
    <text evidence="1 2">Belongs to the polypeptide deformylase family.</text>
</comment>
<gene>
    <name evidence="2" type="primary">def</name>
    <name evidence="4" type="ORF">A3D26_02840</name>
</gene>
<dbReference type="Proteomes" id="UP000178319">
    <property type="component" value="Unassembled WGS sequence"/>
</dbReference>
<keyword evidence="2" id="KW-0479">Metal-binding</keyword>
<feature type="binding site" evidence="2">
    <location>
        <position position="151"/>
    </location>
    <ligand>
        <name>Fe cation</name>
        <dbReference type="ChEBI" id="CHEBI:24875"/>
    </ligand>
</feature>
<comment type="caution">
    <text evidence="4">The sequence shown here is derived from an EMBL/GenBank/DDBJ whole genome shotgun (WGS) entry which is preliminary data.</text>
</comment>
<dbReference type="PIRSF" id="PIRSF004749">
    <property type="entry name" value="Pep_def"/>
    <property type="match status" value="1"/>
</dbReference>
<dbReference type="InterPro" id="IPR023635">
    <property type="entry name" value="Peptide_deformylase"/>
</dbReference>
<reference evidence="4 5" key="1">
    <citation type="journal article" date="2016" name="Nat. Commun.">
        <title>Thousands of microbial genomes shed light on interconnected biogeochemical processes in an aquifer system.</title>
        <authorList>
            <person name="Anantharaman K."/>
            <person name="Brown C.T."/>
            <person name="Hug L.A."/>
            <person name="Sharon I."/>
            <person name="Castelle C.J."/>
            <person name="Probst A.J."/>
            <person name="Thomas B.C."/>
            <person name="Singh A."/>
            <person name="Wilkins M.J."/>
            <person name="Karaoz U."/>
            <person name="Brodie E.L."/>
            <person name="Williams K.H."/>
            <person name="Hubbard S.S."/>
            <person name="Banfield J.F."/>
        </authorList>
    </citation>
    <scope>NUCLEOTIDE SEQUENCE [LARGE SCALE GENOMIC DNA]</scope>
</reference>
<dbReference type="NCBIfam" id="TIGR00079">
    <property type="entry name" value="pept_deformyl"/>
    <property type="match status" value="1"/>
</dbReference>
<evidence type="ECO:0000256" key="2">
    <source>
        <dbReference type="HAMAP-Rule" id="MF_00163"/>
    </source>
</evidence>
<organism evidence="4 5">
    <name type="scientific">Candidatus Blackburnbacteria bacterium RIFCSPHIGHO2_02_FULL_44_20</name>
    <dbReference type="NCBI Taxonomy" id="1797516"/>
    <lineage>
        <taxon>Bacteria</taxon>
        <taxon>Candidatus Blackburniibacteriota</taxon>
    </lineage>
</organism>
<feature type="compositionally biased region" description="Basic and acidic residues" evidence="3">
    <location>
        <begin position="7"/>
        <end position="20"/>
    </location>
</feature>
<dbReference type="PANTHER" id="PTHR10458:SF22">
    <property type="entry name" value="PEPTIDE DEFORMYLASE"/>
    <property type="match status" value="1"/>
</dbReference>
<dbReference type="GO" id="GO:0006412">
    <property type="term" value="P:translation"/>
    <property type="evidence" value="ECO:0007669"/>
    <property type="project" value="UniProtKB-UniRule"/>
</dbReference>
<comment type="function">
    <text evidence="2">Removes the formyl group from the N-terminal Met of newly synthesized proteins. Requires at least a dipeptide for an efficient rate of reaction. N-terminal L-methionine is a prerequisite for activity but the enzyme has broad specificity at other positions.</text>
</comment>
<keyword evidence="2" id="KW-0648">Protein biosynthesis</keyword>
<dbReference type="Pfam" id="PF01327">
    <property type="entry name" value="Pep_deformylase"/>
    <property type="match status" value="1"/>
</dbReference>
<dbReference type="InterPro" id="IPR036821">
    <property type="entry name" value="Peptide_deformylase_sf"/>
</dbReference>
<feature type="active site" evidence="2">
    <location>
        <position position="148"/>
    </location>
</feature>
<dbReference type="PANTHER" id="PTHR10458">
    <property type="entry name" value="PEPTIDE DEFORMYLASE"/>
    <property type="match status" value="1"/>
</dbReference>
<comment type="cofactor">
    <cofactor evidence="2">
        <name>Fe(2+)</name>
        <dbReference type="ChEBI" id="CHEBI:29033"/>
    </cofactor>
    <text evidence="2">Binds 1 Fe(2+) ion.</text>
</comment>
<keyword evidence="2" id="KW-0378">Hydrolase</keyword>
<proteinExistence type="inferred from homology"/>
<evidence type="ECO:0000313" key="4">
    <source>
        <dbReference type="EMBL" id="OGY10752.1"/>
    </source>
</evidence>
<dbReference type="GO" id="GO:0046872">
    <property type="term" value="F:metal ion binding"/>
    <property type="evidence" value="ECO:0007669"/>
    <property type="project" value="UniProtKB-KW"/>
</dbReference>
<dbReference type="GO" id="GO:0042586">
    <property type="term" value="F:peptide deformylase activity"/>
    <property type="evidence" value="ECO:0007669"/>
    <property type="project" value="UniProtKB-UniRule"/>
</dbReference>
<protein>
    <recommendedName>
        <fullName evidence="2">Peptide deformylase</fullName>
        <shortName evidence="2">PDF</shortName>
        <ecNumber evidence="2">3.5.1.88</ecNumber>
    </recommendedName>
    <alternativeName>
        <fullName evidence="2">Polypeptide deformylase</fullName>
    </alternativeName>
</protein>
<comment type="catalytic activity">
    <reaction evidence="2">
        <text>N-terminal N-formyl-L-methionyl-[peptide] + H2O = N-terminal L-methionyl-[peptide] + formate</text>
        <dbReference type="Rhea" id="RHEA:24420"/>
        <dbReference type="Rhea" id="RHEA-COMP:10639"/>
        <dbReference type="Rhea" id="RHEA-COMP:10640"/>
        <dbReference type="ChEBI" id="CHEBI:15377"/>
        <dbReference type="ChEBI" id="CHEBI:15740"/>
        <dbReference type="ChEBI" id="CHEBI:49298"/>
        <dbReference type="ChEBI" id="CHEBI:64731"/>
        <dbReference type="EC" id="3.5.1.88"/>
    </reaction>
</comment>
<name>A0A1G1V676_9BACT</name>
<dbReference type="Gene3D" id="3.90.45.10">
    <property type="entry name" value="Peptide deformylase"/>
    <property type="match status" value="1"/>
</dbReference>
<dbReference type="HAMAP" id="MF_00163">
    <property type="entry name" value="Pep_deformylase"/>
    <property type="match status" value="1"/>
</dbReference>
<dbReference type="AlphaFoldDB" id="A0A1G1V676"/>
<dbReference type="PRINTS" id="PR01576">
    <property type="entry name" value="PDEFORMYLASE"/>
</dbReference>
<feature type="region of interest" description="Disordered" evidence="3">
    <location>
        <begin position="1"/>
        <end position="20"/>
    </location>
</feature>
<accession>A0A1G1V676</accession>
<dbReference type="EMBL" id="MHBZ01000030">
    <property type="protein sequence ID" value="OGY10752.1"/>
    <property type="molecule type" value="Genomic_DNA"/>
</dbReference>
<evidence type="ECO:0000256" key="1">
    <source>
        <dbReference type="ARBA" id="ARBA00010759"/>
    </source>
</evidence>
<evidence type="ECO:0000313" key="5">
    <source>
        <dbReference type="Proteomes" id="UP000178319"/>
    </source>
</evidence>
<dbReference type="CDD" id="cd00487">
    <property type="entry name" value="Pep_deformylase"/>
    <property type="match status" value="1"/>
</dbReference>
<evidence type="ECO:0000256" key="3">
    <source>
        <dbReference type="SAM" id="MobiDB-lite"/>
    </source>
</evidence>
<dbReference type="EC" id="3.5.1.88" evidence="2"/>
<keyword evidence="2" id="KW-0408">Iron</keyword>
<feature type="binding site" evidence="2">
    <location>
        <position position="100"/>
    </location>
    <ligand>
        <name>Fe cation</name>
        <dbReference type="ChEBI" id="CHEBI:24875"/>
    </ligand>
</feature>
<feature type="binding site" evidence="2">
    <location>
        <position position="147"/>
    </location>
    <ligand>
        <name>Fe cation</name>
        <dbReference type="ChEBI" id="CHEBI:24875"/>
    </ligand>
</feature>
<sequence length="182" mass="21056">MVKKILRTTDPKLREKSKPVQKADKKLLDLIRDLEETLKAQNDPEGLGLAAPQIAVFQRVFILKATPKAKPQVFINPKIIKLSKKTNDKKGKPTPLMEGCLSLPHYYGPVRRHNSITLKYFQIDPTPYNLQPTTKSFTGFLSHIIQHEVDHLEGIFFVDRLLEQDRKLYQLKNKEWTEITLI</sequence>
<dbReference type="NCBIfam" id="NF001159">
    <property type="entry name" value="PRK00150.1-3"/>
    <property type="match status" value="1"/>
</dbReference>